<feature type="region of interest" description="Disordered" evidence="1">
    <location>
        <begin position="1"/>
        <end position="26"/>
    </location>
</feature>
<name>A0A4Q2R757_9HYPH</name>
<comment type="caution">
    <text evidence="2">The sequence shown here is derived from an EMBL/GenBank/DDBJ whole genome shotgun (WGS) entry which is preliminary data.</text>
</comment>
<accession>A0A4Q2R757</accession>
<evidence type="ECO:0000313" key="3">
    <source>
        <dbReference type="Proteomes" id="UP000289411"/>
    </source>
</evidence>
<protein>
    <submittedName>
        <fullName evidence="2">Uncharacterized protein</fullName>
    </submittedName>
</protein>
<reference evidence="2 3" key="2">
    <citation type="submission" date="2019-02" db="EMBL/GenBank/DDBJ databases">
        <title>'Lichenibacterium ramalinii' gen. nov. sp. nov., 'Lichenibacterium minor' gen. nov. sp. nov.</title>
        <authorList>
            <person name="Pankratov T."/>
        </authorList>
    </citation>
    <scope>NUCLEOTIDE SEQUENCE [LARGE SCALE GENOMIC DNA]</scope>
    <source>
        <strain evidence="2 3">RmlP001</strain>
    </source>
</reference>
<dbReference type="Proteomes" id="UP000289411">
    <property type="component" value="Unassembled WGS sequence"/>
</dbReference>
<keyword evidence="3" id="KW-1185">Reference proteome</keyword>
<proteinExistence type="predicted"/>
<organism evidence="2 3">
    <name type="scientific">Lichenibacterium ramalinae</name>
    <dbReference type="NCBI Taxonomy" id="2316527"/>
    <lineage>
        <taxon>Bacteria</taxon>
        <taxon>Pseudomonadati</taxon>
        <taxon>Pseudomonadota</taxon>
        <taxon>Alphaproteobacteria</taxon>
        <taxon>Hyphomicrobiales</taxon>
        <taxon>Lichenihabitantaceae</taxon>
        <taxon>Lichenibacterium</taxon>
    </lineage>
</organism>
<evidence type="ECO:0000313" key="2">
    <source>
        <dbReference type="EMBL" id="RYB01781.1"/>
    </source>
</evidence>
<evidence type="ECO:0000256" key="1">
    <source>
        <dbReference type="SAM" id="MobiDB-lite"/>
    </source>
</evidence>
<dbReference type="RefSeq" id="WP_129221798.1">
    <property type="nucleotide sequence ID" value="NZ_QYBC01000028.1"/>
</dbReference>
<dbReference type="EMBL" id="QYBC01000028">
    <property type="protein sequence ID" value="RYB01781.1"/>
    <property type="molecule type" value="Genomic_DNA"/>
</dbReference>
<sequence>MRHRHGHSQTQAEAKDRQPPPTLADPVASARLLVDTLAPAIDRAEAAGLTIIARHLSRGLDLARRIVASSDSRQG</sequence>
<dbReference type="AlphaFoldDB" id="A0A4Q2R757"/>
<reference evidence="2 3" key="1">
    <citation type="submission" date="2018-09" db="EMBL/GenBank/DDBJ databases">
        <authorList>
            <person name="Grouzdev D.S."/>
            <person name="Krutkina M.S."/>
        </authorList>
    </citation>
    <scope>NUCLEOTIDE SEQUENCE [LARGE SCALE GENOMIC DNA]</scope>
    <source>
        <strain evidence="2 3">RmlP001</strain>
    </source>
</reference>
<gene>
    <name evidence="2" type="ORF">D3272_24105</name>
</gene>